<feature type="compositionally biased region" description="Polar residues" evidence="1">
    <location>
        <begin position="1"/>
        <end position="15"/>
    </location>
</feature>
<dbReference type="AlphaFoldDB" id="A0A9P7XKM9"/>
<feature type="compositionally biased region" description="Polar residues" evidence="1">
    <location>
        <begin position="105"/>
        <end position="119"/>
    </location>
</feature>
<dbReference type="Proteomes" id="UP000707451">
    <property type="component" value="Unassembled WGS sequence"/>
</dbReference>
<proteinExistence type="predicted"/>
<comment type="caution">
    <text evidence="2">The sequence shown here is derived from an EMBL/GenBank/DDBJ whole genome shotgun (WGS) entry which is preliminary data.</text>
</comment>
<name>A0A9P7XKM9_9FUNG</name>
<feature type="compositionally biased region" description="Basic and acidic residues" evidence="1">
    <location>
        <begin position="89"/>
        <end position="104"/>
    </location>
</feature>
<evidence type="ECO:0000313" key="3">
    <source>
        <dbReference type="Proteomes" id="UP000707451"/>
    </source>
</evidence>
<dbReference type="EMBL" id="JAHRHY010000017">
    <property type="protein sequence ID" value="KAG9063120.1"/>
    <property type="molecule type" value="Genomic_DNA"/>
</dbReference>
<dbReference type="OrthoDB" id="2414611at2759"/>
<accession>A0A9P7XKM9</accession>
<evidence type="ECO:0000313" key="2">
    <source>
        <dbReference type="EMBL" id="KAG9063120.1"/>
    </source>
</evidence>
<gene>
    <name evidence="2" type="ORF">KI688_004720</name>
</gene>
<organism evidence="2 3">
    <name type="scientific">Linnemannia hyalina</name>
    <dbReference type="NCBI Taxonomy" id="64524"/>
    <lineage>
        <taxon>Eukaryota</taxon>
        <taxon>Fungi</taxon>
        <taxon>Fungi incertae sedis</taxon>
        <taxon>Mucoromycota</taxon>
        <taxon>Mortierellomycotina</taxon>
        <taxon>Mortierellomycetes</taxon>
        <taxon>Mortierellales</taxon>
        <taxon>Mortierellaceae</taxon>
        <taxon>Linnemannia</taxon>
    </lineage>
</organism>
<protein>
    <submittedName>
        <fullName evidence="2">Uncharacterized protein</fullName>
    </submittedName>
</protein>
<reference evidence="2" key="1">
    <citation type="submission" date="2021-06" db="EMBL/GenBank/DDBJ databases">
        <title>Genome Sequence of Mortierella hyaline Strain SCG-10, a Cold-Adapted, Nitrate-Reducing Fungus Isolated from Soil in Minnesota, USA.</title>
        <authorList>
            <person name="Aldossari N."/>
        </authorList>
    </citation>
    <scope>NUCLEOTIDE SEQUENCE</scope>
    <source>
        <strain evidence="2">SCG-10</strain>
    </source>
</reference>
<feature type="region of interest" description="Disordered" evidence="1">
    <location>
        <begin position="1"/>
        <end position="125"/>
    </location>
</feature>
<keyword evidence="3" id="KW-1185">Reference proteome</keyword>
<sequence length="125" mass="13685">MNNNTGSPYVPSTQENKPDRVHAHSTAHSTHAFCETFDQATRDMQQESKANSDGAGTGEVMAGGHRKHSSAAKEENEESLREANSAVQLDRDVQQSRRGTDDAKQGSSNRDGSWVTNPNELPYIE</sequence>
<feature type="compositionally biased region" description="Basic and acidic residues" evidence="1">
    <location>
        <begin position="71"/>
        <end position="81"/>
    </location>
</feature>
<evidence type="ECO:0000256" key="1">
    <source>
        <dbReference type="SAM" id="MobiDB-lite"/>
    </source>
</evidence>